<sequence>MDGYDEISLTGSFKTYSNFGEKLYTLDQLGFEKVNPQDISGGSTVEQSATIFKEVLQGNGTTAQNNVVLTNAALAIKTIHHEKSFSDCFYEAEESLLSKKALKSFTNLLAVK</sequence>
<dbReference type="Gene3D" id="3.40.1030.10">
    <property type="entry name" value="Nucleoside phosphorylase/phosphoribosyltransferase catalytic domain"/>
    <property type="match status" value="1"/>
</dbReference>
<gene>
    <name evidence="4" type="ORF">ADIARSV_2030</name>
</gene>
<proteinExistence type="predicted"/>
<name>R9H0R4_9SPHI</name>
<dbReference type="Proteomes" id="UP000014174">
    <property type="component" value="Unassembled WGS sequence"/>
</dbReference>
<organism evidence="4 5">
    <name type="scientific">Arcticibacter svalbardensis MN12-7</name>
    <dbReference type="NCBI Taxonomy" id="1150600"/>
    <lineage>
        <taxon>Bacteria</taxon>
        <taxon>Pseudomonadati</taxon>
        <taxon>Bacteroidota</taxon>
        <taxon>Sphingobacteriia</taxon>
        <taxon>Sphingobacteriales</taxon>
        <taxon>Sphingobacteriaceae</taxon>
        <taxon>Arcticibacter</taxon>
    </lineage>
</organism>
<evidence type="ECO:0000256" key="1">
    <source>
        <dbReference type="ARBA" id="ARBA00022676"/>
    </source>
</evidence>
<keyword evidence="1 4" id="KW-0328">Glycosyltransferase</keyword>
<feature type="domain" description="Glycosyl transferase family 3" evidence="3">
    <location>
        <begin position="3"/>
        <end position="101"/>
    </location>
</feature>
<evidence type="ECO:0000313" key="5">
    <source>
        <dbReference type="Proteomes" id="UP000014174"/>
    </source>
</evidence>
<reference evidence="4 5" key="1">
    <citation type="journal article" date="2013" name="Genome Announc.">
        <title>Draft Genome Sequence of Arcticibacter svalbardensis Strain MN12-7T, a Member of the Family Sphingobacteriaceae Isolated from an Arctic Soil Sample.</title>
        <authorList>
            <person name="Shivaji S."/>
            <person name="Ara S."/>
            <person name="Prasad S."/>
            <person name="Manasa B.P."/>
            <person name="Begum Z."/>
            <person name="Singh A."/>
            <person name="Kumar Pinnaka A."/>
        </authorList>
    </citation>
    <scope>NUCLEOTIDE SEQUENCE [LARGE SCALE GENOMIC DNA]</scope>
    <source>
        <strain evidence="4 5">MN12-7</strain>
    </source>
</reference>
<keyword evidence="5" id="KW-1185">Reference proteome</keyword>
<dbReference type="eggNOG" id="COG0547">
    <property type="taxonomic scope" value="Bacteria"/>
</dbReference>
<evidence type="ECO:0000259" key="3">
    <source>
        <dbReference type="Pfam" id="PF00591"/>
    </source>
</evidence>
<dbReference type="GO" id="GO:0004048">
    <property type="term" value="F:anthranilate phosphoribosyltransferase activity"/>
    <property type="evidence" value="ECO:0007669"/>
    <property type="project" value="UniProtKB-EC"/>
</dbReference>
<dbReference type="InterPro" id="IPR035902">
    <property type="entry name" value="Nuc_phospho_transferase"/>
</dbReference>
<dbReference type="EMBL" id="AQPN01000077">
    <property type="protein sequence ID" value="EOR94814.1"/>
    <property type="molecule type" value="Genomic_DNA"/>
</dbReference>
<dbReference type="Pfam" id="PF00591">
    <property type="entry name" value="Glycos_transf_3"/>
    <property type="match status" value="1"/>
</dbReference>
<evidence type="ECO:0000256" key="2">
    <source>
        <dbReference type="ARBA" id="ARBA00022679"/>
    </source>
</evidence>
<dbReference type="AlphaFoldDB" id="R9H0R4"/>
<keyword evidence="2 4" id="KW-0808">Transferase</keyword>
<dbReference type="EC" id="2.4.2.18" evidence="4"/>
<dbReference type="STRING" id="1150600.ADIARSV_2030"/>
<evidence type="ECO:0000313" key="4">
    <source>
        <dbReference type="EMBL" id="EOR94814.1"/>
    </source>
</evidence>
<comment type="caution">
    <text evidence="4">The sequence shown here is derived from an EMBL/GenBank/DDBJ whole genome shotgun (WGS) entry which is preliminary data.</text>
</comment>
<dbReference type="PATRIC" id="fig|1150600.3.peg.2005"/>
<protein>
    <submittedName>
        <fullName evidence="4">Anthranilate phosphoribosyltransferase</fullName>
        <ecNumber evidence="4">2.4.2.18</ecNumber>
    </submittedName>
</protein>
<dbReference type="InterPro" id="IPR000312">
    <property type="entry name" value="Glycosyl_Trfase_fam3"/>
</dbReference>
<accession>R9H0R4</accession>
<dbReference type="SUPFAM" id="SSF52418">
    <property type="entry name" value="Nucleoside phosphorylase/phosphoribosyltransferase catalytic domain"/>
    <property type="match status" value="1"/>
</dbReference>